<sequence length="417" mass="46657">MMLPAIKTAVFCVLGAAGAGAVLLFTVSGPSNPARLLIASAFATQSPLFDRETPEEVIVVEPQTVHLKTPEPMYAIYMTQCAVGTPSLRNSLVEFIDNTQLNAVIIDIKDYSGRISFSSENPALADSTSPACGARDMKEFIEKLHDKGIYVIGRITVFQDPFYAKAHPEQSVQSKSRSGEPWKDYKGLSFVAVNSEPFWDYIVELSKESYAIGFDELNYDYIRWPSDGPMSDIVYPSKDYAGELEKFFWHLHAEIKPTGAVMSADLFGMTTTNVDDLNIGQVLERTLPYFDYVAPMVYPSHYPKSFLGLGNPNSDPYKVVQYSMSHAVRRALATTTPVVSFAHERIGTSTPAVYAKPVHDPKKLRPWLQDFDYGKDYLPADIDAQIRATYDAGLTSWFFWDPANRYDSLRQVLKNNQ</sequence>
<dbReference type="EMBL" id="MFLU01000016">
    <property type="protein sequence ID" value="OGG73609.1"/>
    <property type="molecule type" value="Genomic_DNA"/>
</dbReference>
<evidence type="ECO:0000313" key="2">
    <source>
        <dbReference type="EMBL" id="OGG73609.1"/>
    </source>
</evidence>
<dbReference type="AlphaFoldDB" id="A0A1F6EIY9"/>
<protein>
    <recommendedName>
        <fullName evidence="1">DUF4015 domain-containing protein</fullName>
    </recommendedName>
</protein>
<evidence type="ECO:0000313" key="3">
    <source>
        <dbReference type="Proteomes" id="UP000178587"/>
    </source>
</evidence>
<dbReference type="STRING" id="1798507.A3A34_02955"/>
<dbReference type="Proteomes" id="UP000178587">
    <property type="component" value="Unassembled WGS sequence"/>
</dbReference>
<organism evidence="2 3">
    <name type="scientific">Candidatus Kaiserbacteria bacterium RIFCSPLOWO2_01_FULL_50_24</name>
    <dbReference type="NCBI Taxonomy" id="1798507"/>
    <lineage>
        <taxon>Bacteria</taxon>
        <taxon>Candidatus Kaiseribacteriota</taxon>
    </lineage>
</organism>
<feature type="domain" description="DUF4015" evidence="1">
    <location>
        <begin position="75"/>
        <end position="406"/>
    </location>
</feature>
<proteinExistence type="predicted"/>
<reference evidence="2 3" key="1">
    <citation type="journal article" date="2016" name="Nat. Commun.">
        <title>Thousands of microbial genomes shed light on interconnected biogeochemical processes in an aquifer system.</title>
        <authorList>
            <person name="Anantharaman K."/>
            <person name="Brown C.T."/>
            <person name="Hug L.A."/>
            <person name="Sharon I."/>
            <person name="Castelle C.J."/>
            <person name="Probst A.J."/>
            <person name="Thomas B.C."/>
            <person name="Singh A."/>
            <person name="Wilkins M.J."/>
            <person name="Karaoz U."/>
            <person name="Brodie E.L."/>
            <person name="Williams K.H."/>
            <person name="Hubbard S.S."/>
            <person name="Banfield J.F."/>
        </authorList>
    </citation>
    <scope>NUCLEOTIDE SEQUENCE [LARGE SCALE GENOMIC DNA]</scope>
</reference>
<dbReference type="Pfam" id="PF13200">
    <property type="entry name" value="DUF4015"/>
    <property type="match status" value="1"/>
</dbReference>
<gene>
    <name evidence="2" type="ORF">A3A34_02955</name>
</gene>
<dbReference type="SUPFAM" id="SSF51445">
    <property type="entry name" value="(Trans)glycosidases"/>
    <property type="match status" value="1"/>
</dbReference>
<name>A0A1F6EIY9_9BACT</name>
<accession>A0A1F6EIY9</accession>
<comment type="caution">
    <text evidence="2">The sequence shown here is derived from an EMBL/GenBank/DDBJ whole genome shotgun (WGS) entry which is preliminary data.</text>
</comment>
<evidence type="ECO:0000259" key="1">
    <source>
        <dbReference type="Pfam" id="PF13200"/>
    </source>
</evidence>
<dbReference type="InterPro" id="IPR025275">
    <property type="entry name" value="DUF4015"/>
</dbReference>
<dbReference type="InterPro" id="IPR017853">
    <property type="entry name" value="GH"/>
</dbReference>